<organism evidence="2 3">
    <name type="scientific">Caenorhabditis remanei</name>
    <name type="common">Caenorhabditis vulgaris</name>
    <dbReference type="NCBI Taxonomy" id="31234"/>
    <lineage>
        <taxon>Eukaryota</taxon>
        <taxon>Metazoa</taxon>
        <taxon>Ecdysozoa</taxon>
        <taxon>Nematoda</taxon>
        <taxon>Chromadorea</taxon>
        <taxon>Rhabditida</taxon>
        <taxon>Rhabditina</taxon>
        <taxon>Rhabditomorpha</taxon>
        <taxon>Rhabditoidea</taxon>
        <taxon>Rhabditidae</taxon>
        <taxon>Peloderinae</taxon>
        <taxon>Caenorhabditis</taxon>
    </lineage>
</organism>
<evidence type="ECO:0000256" key="1">
    <source>
        <dbReference type="SAM" id="MobiDB-lite"/>
    </source>
</evidence>
<protein>
    <submittedName>
        <fullName evidence="2">Uncharacterized protein</fullName>
    </submittedName>
</protein>
<dbReference type="SUPFAM" id="SSF48371">
    <property type="entry name" value="ARM repeat"/>
    <property type="match status" value="1"/>
</dbReference>
<feature type="compositionally biased region" description="Acidic residues" evidence="1">
    <location>
        <begin position="421"/>
        <end position="449"/>
    </location>
</feature>
<accession>A0A6A5HL76</accession>
<comment type="caution">
    <text evidence="2">The sequence shown here is derived from an EMBL/GenBank/DDBJ whole genome shotgun (WGS) entry which is preliminary data.</text>
</comment>
<feature type="region of interest" description="Disordered" evidence="1">
    <location>
        <begin position="419"/>
        <end position="478"/>
    </location>
</feature>
<dbReference type="Proteomes" id="UP000483820">
    <property type="component" value="Chromosome I"/>
</dbReference>
<gene>
    <name evidence="2" type="ORF">GCK72_000091</name>
</gene>
<dbReference type="AlphaFoldDB" id="A0A6A5HL76"/>
<name>A0A6A5HL76_CAERE</name>
<evidence type="ECO:0000313" key="3">
    <source>
        <dbReference type="Proteomes" id="UP000483820"/>
    </source>
</evidence>
<dbReference type="EMBL" id="WUAV01000001">
    <property type="protein sequence ID" value="KAF1768279.1"/>
    <property type="molecule type" value="Genomic_DNA"/>
</dbReference>
<reference evidence="2 3" key="1">
    <citation type="submission" date="2019-12" db="EMBL/GenBank/DDBJ databases">
        <title>Chromosome-level assembly of the Caenorhabditis remanei genome.</title>
        <authorList>
            <person name="Teterina A.A."/>
            <person name="Willis J.H."/>
            <person name="Phillips P.C."/>
        </authorList>
    </citation>
    <scope>NUCLEOTIDE SEQUENCE [LARGE SCALE GENOMIC DNA]</scope>
    <source>
        <strain evidence="2 3">PX506</strain>
        <tissue evidence="2">Whole organism</tissue>
    </source>
</reference>
<dbReference type="KEGG" id="crq:GCK72_000091"/>
<dbReference type="InterPro" id="IPR016024">
    <property type="entry name" value="ARM-type_fold"/>
</dbReference>
<dbReference type="GeneID" id="9804347"/>
<sequence length="504" mass="55756">MSIDIQKIVQATLVGKPEHDEQTFIDCLKLVGSNRSPKEKELGFALLSRMVIKTSPQSLRLVQTRLANRFAQISDHFQFSGALFVREVLVRNPTAGDLHSVTVFKIILNSIDAGVQSMDPTVRSLAAELFGLRVSNQNLSLLLNTLDVLLTTKTKIKNVSNDVLQLSTLGVTSHRTSLTCLLFEVLAVSLGYAPRVDKSNVDKRLSVDRKDIIRVIEMGIRNPSTTRSAAFTALRSLCLNAKYSLIPMIGRIVSTLISELETPDVDLMKTLAFIAKTYGPITSTIHKHFYVIFTALKRPMHELDYGSHVADLLSTIIESSAGLIKPEVFVTVQKAVCESAIMHPDESMYLQLLAAFLALNNEFVPSPLQIARHVVARTNSRCHHSHRLKALSDVTSRPRTSDLANVKTVKKTLILQKEETTIEVDSEEAPESPESPEDVDVEDVMEPEDVSPPPTPEVSRKKKSSESSTPVVVKKKKKRDVVVATNLLEGEASVDDILNLFDMS</sequence>
<dbReference type="CTD" id="9804347"/>
<proteinExistence type="predicted"/>
<dbReference type="RefSeq" id="XP_053590904.1">
    <property type="nucleotide sequence ID" value="XM_053722259.1"/>
</dbReference>
<evidence type="ECO:0000313" key="2">
    <source>
        <dbReference type="EMBL" id="KAF1768279.1"/>
    </source>
</evidence>